<evidence type="ECO:0000313" key="4">
    <source>
        <dbReference type="Proteomes" id="UP000481621"/>
    </source>
</evidence>
<feature type="region of interest" description="Disordered" evidence="1">
    <location>
        <begin position="188"/>
        <end position="271"/>
    </location>
</feature>
<dbReference type="InterPro" id="IPR014202">
    <property type="entry name" value="Spore_II_R"/>
</dbReference>
<dbReference type="Proteomes" id="UP000481621">
    <property type="component" value="Unassembled WGS sequence"/>
</dbReference>
<organism evidence="3 4">
    <name type="scientific">Neobacillus thermocopriae</name>
    <dbReference type="NCBI Taxonomy" id="1215031"/>
    <lineage>
        <taxon>Bacteria</taxon>
        <taxon>Bacillati</taxon>
        <taxon>Bacillota</taxon>
        <taxon>Bacilli</taxon>
        <taxon>Bacillales</taxon>
        <taxon>Bacillaceae</taxon>
        <taxon>Neobacillus</taxon>
    </lineage>
</organism>
<feature type="compositionally biased region" description="Basic and acidic residues" evidence="1">
    <location>
        <begin position="247"/>
        <end position="271"/>
    </location>
</feature>
<keyword evidence="4" id="KW-1185">Reference proteome</keyword>
<dbReference type="AlphaFoldDB" id="A0A6B3TQ86"/>
<proteinExistence type="predicted"/>
<feature type="compositionally biased region" description="Basic and acidic residues" evidence="1">
    <location>
        <begin position="290"/>
        <end position="301"/>
    </location>
</feature>
<evidence type="ECO:0000256" key="2">
    <source>
        <dbReference type="SAM" id="Phobius"/>
    </source>
</evidence>
<reference evidence="3" key="1">
    <citation type="submission" date="2020-02" db="EMBL/GenBank/DDBJ databases">
        <title>Bacillus sedimentmangrovi sp. nov., isolated from sediment of the mangrove ecosystem.</title>
        <authorList>
            <person name="Liu G."/>
        </authorList>
    </citation>
    <scope>NUCLEOTIDE SEQUENCE [LARGE SCALE GENOMIC DNA]</scope>
    <source>
        <strain evidence="3">SgZ-7</strain>
    </source>
</reference>
<accession>A0A6B3TQ86</accession>
<comment type="caution">
    <text evidence="3">The sequence shown here is derived from an EMBL/GenBank/DDBJ whole genome shotgun (WGS) entry which is preliminary data.</text>
</comment>
<keyword evidence="2" id="KW-0812">Transmembrane</keyword>
<evidence type="ECO:0000256" key="1">
    <source>
        <dbReference type="SAM" id="MobiDB-lite"/>
    </source>
</evidence>
<feature type="compositionally biased region" description="Basic and acidic residues" evidence="1">
    <location>
        <begin position="188"/>
        <end position="200"/>
    </location>
</feature>
<sequence>MVLEMRGKIIVWGYLAILSLATVLNLYMPKTEAASKESIVIPGEAIRLRILANSDFEKDQALKRKVRDAVNAQITLWVQDLTSMEEAREVINEKLPEIQAIAEKVVREQGSNQSVKVEFKDNVQFPTKLYGQFLYPAGKYEAILITLGKGEGANWWCVLYPPLCFLDFSNGVAVSDGFEEKEVAAAERKEKKNPKQERVTEIAAKPVVKEVDEDHKDEIQLEKKGEEEQPVKQQHENKQAVKPQVKKMKEQELTKKEKDQVEETEKDEVKKIDKMAKKIEIARKVEIEEELQSEKEKQLEKSEEENEEKPQVSKENKREKADPVYVSEDEQPVKVKFFVVEMWDKLLN</sequence>
<name>A0A6B3TQ86_9BACI</name>
<evidence type="ECO:0000313" key="3">
    <source>
        <dbReference type="EMBL" id="NEX78251.1"/>
    </source>
</evidence>
<feature type="region of interest" description="Disordered" evidence="1">
    <location>
        <begin position="290"/>
        <end position="326"/>
    </location>
</feature>
<feature type="transmembrane region" description="Helical" evidence="2">
    <location>
        <begin position="9"/>
        <end position="28"/>
    </location>
</feature>
<keyword evidence="2" id="KW-1133">Transmembrane helix</keyword>
<dbReference type="Pfam" id="PF09551">
    <property type="entry name" value="Spore_II_R"/>
    <property type="match status" value="1"/>
</dbReference>
<keyword evidence="2" id="KW-0472">Membrane</keyword>
<dbReference type="EMBL" id="JAAIUV010000005">
    <property type="protein sequence ID" value="NEX78251.1"/>
    <property type="molecule type" value="Genomic_DNA"/>
</dbReference>
<feature type="compositionally biased region" description="Basic and acidic residues" evidence="1">
    <location>
        <begin position="207"/>
        <end position="239"/>
    </location>
</feature>
<gene>
    <name evidence="3" type="primary">spoIIR</name>
    <name evidence="3" type="ORF">G4Z05_05005</name>
</gene>
<dbReference type="NCBIfam" id="TIGR02837">
    <property type="entry name" value="spore_II_R"/>
    <property type="match status" value="1"/>
</dbReference>
<feature type="compositionally biased region" description="Basic and acidic residues" evidence="1">
    <location>
        <begin position="308"/>
        <end position="322"/>
    </location>
</feature>
<protein>
    <submittedName>
        <fullName evidence="3">Stage II sporulation protein R</fullName>
    </submittedName>
</protein>